<dbReference type="Gene3D" id="3.20.20.80">
    <property type="entry name" value="Glycosidases"/>
    <property type="match status" value="1"/>
</dbReference>
<evidence type="ECO:0000256" key="9">
    <source>
        <dbReference type="RuleBase" id="RU361185"/>
    </source>
</evidence>
<dbReference type="InterPro" id="IPR011013">
    <property type="entry name" value="Gal_mutarotase_sf_dom"/>
</dbReference>
<dbReference type="Pfam" id="PF01055">
    <property type="entry name" value="Glyco_hydro_31_2nd"/>
    <property type="match status" value="1"/>
</dbReference>
<keyword evidence="6" id="KW-0325">Glycoprotein</keyword>
<dbReference type="EC" id="3.2.1.20" evidence="3"/>
<dbReference type="OrthoDB" id="5839090at2759"/>
<dbReference type="Pfam" id="PF21365">
    <property type="entry name" value="Glyco_hydro_31_3rd"/>
    <property type="match status" value="1"/>
</dbReference>
<reference evidence="14" key="1">
    <citation type="submission" date="2025-08" db="UniProtKB">
        <authorList>
            <consortium name="RefSeq"/>
        </authorList>
    </citation>
    <scope>IDENTIFICATION</scope>
</reference>
<dbReference type="GO" id="GO:0005975">
    <property type="term" value="P:carbohydrate metabolic process"/>
    <property type="evidence" value="ECO:0007669"/>
    <property type="project" value="InterPro"/>
</dbReference>
<dbReference type="Gene3D" id="2.60.40.1760">
    <property type="entry name" value="glycosyl hydrolase (family 31)"/>
    <property type="match status" value="1"/>
</dbReference>
<evidence type="ECO:0000259" key="12">
    <source>
        <dbReference type="PROSITE" id="PS50206"/>
    </source>
</evidence>
<dbReference type="SUPFAM" id="SSF74650">
    <property type="entry name" value="Galactose mutarotase-like"/>
    <property type="match status" value="1"/>
</dbReference>
<comment type="similarity">
    <text evidence="2 9">Belongs to the glycosyl hydrolase 31 family.</text>
</comment>
<dbReference type="FunCoup" id="A0A6I9SEA0">
    <property type="interactions" value="3179"/>
</dbReference>
<dbReference type="Pfam" id="PF13802">
    <property type="entry name" value="Gal_mutarotas_2"/>
    <property type="match status" value="1"/>
</dbReference>
<dbReference type="InterPro" id="IPR000322">
    <property type="entry name" value="Glyco_hydro_31_TIM"/>
</dbReference>
<comment type="catalytic activity">
    <reaction evidence="1">
        <text>Hydrolysis of terminal, non-reducing (1-&gt;4)-linked alpha-D-glucose residues with release of alpha-D-glucose.</text>
        <dbReference type="EC" id="3.2.1.20"/>
    </reaction>
</comment>
<feature type="region of interest" description="Disordered" evidence="10">
    <location>
        <begin position="113"/>
        <end position="132"/>
    </location>
</feature>
<accession>A0A6I9SEA0</accession>
<name>A0A6I9SEA0_ELAGV</name>
<organism evidence="13 14">
    <name type="scientific">Elaeis guineensis var. tenera</name>
    <name type="common">Oil palm</name>
    <dbReference type="NCBI Taxonomy" id="51953"/>
    <lineage>
        <taxon>Eukaryota</taxon>
        <taxon>Viridiplantae</taxon>
        <taxon>Streptophyta</taxon>
        <taxon>Embryophyta</taxon>
        <taxon>Tracheophyta</taxon>
        <taxon>Spermatophyta</taxon>
        <taxon>Magnoliopsida</taxon>
        <taxon>Liliopsida</taxon>
        <taxon>Arecaceae</taxon>
        <taxon>Arecoideae</taxon>
        <taxon>Cocoseae</taxon>
        <taxon>Elaeidinae</taxon>
        <taxon>Elaeis</taxon>
    </lineage>
</organism>
<dbReference type="AlphaFoldDB" id="A0A6I9SEA0"/>
<dbReference type="PROSITE" id="PS00129">
    <property type="entry name" value="GLYCOSYL_HYDROL_F31_1"/>
    <property type="match status" value="1"/>
</dbReference>
<dbReference type="CDD" id="cd06602">
    <property type="entry name" value="GH31_MGAM_SI_GAA"/>
    <property type="match status" value="1"/>
</dbReference>
<keyword evidence="5 9" id="KW-0378">Hydrolase</keyword>
<dbReference type="RefSeq" id="XP_010941563.1">
    <property type="nucleotide sequence ID" value="XM_010943261.3"/>
</dbReference>
<dbReference type="InterPro" id="IPR013780">
    <property type="entry name" value="Glyco_hydro_b"/>
</dbReference>
<dbReference type="InParanoid" id="A0A6I9SEA0"/>
<dbReference type="GO" id="GO:0030246">
    <property type="term" value="F:carbohydrate binding"/>
    <property type="evidence" value="ECO:0007669"/>
    <property type="project" value="InterPro"/>
</dbReference>
<dbReference type="PANTHER" id="PTHR22762:SF133">
    <property type="entry name" value="P-TYPE DOMAIN-CONTAINING PROTEIN"/>
    <property type="match status" value="1"/>
</dbReference>
<dbReference type="InterPro" id="IPR025887">
    <property type="entry name" value="Glyco_hydro_31_N_dom"/>
</dbReference>
<dbReference type="FunFam" id="3.20.20.80:FF:000016">
    <property type="entry name" value="Maltase-glucoamylase, intestinal"/>
    <property type="match status" value="1"/>
</dbReference>
<keyword evidence="4 11" id="KW-0732">Signal</keyword>
<feature type="signal peptide" evidence="11">
    <location>
        <begin position="1"/>
        <end position="28"/>
    </location>
</feature>
<evidence type="ECO:0000256" key="10">
    <source>
        <dbReference type="SAM" id="MobiDB-lite"/>
    </source>
</evidence>
<keyword evidence="13" id="KW-1185">Reference proteome</keyword>
<evidence type="ECO:0000256" key="3">
    <source>
        <dbReference type="ARBA" id="ARBA00012741"/>
    </source>
</evidence>
<dbReference type="GeneID" id="105059813"/>
<sequence>MGALSADNLLLFFFYFFISFCFSSSSHSQQEPAVGYGYKVQSISVNPSGKSLIAKLQLIQKSSIYGPDVQDLNLFASFETKDRLRVGITDSGHQRWEVPRSIIPREPHHLSAHRSMLEDNQDPSKASQSQPESHVLSFEGSDLLFTLHATTPFTFTITRRSTGDILFDTLPIIVFKDRYLEISSSLPAGRSSLYGLGEHTKKTFRLVPHDSLTMWNSDIAAANTDVNLYGSHPFYMDVRSSSSSNITYLPGVTHGVLLLNSNGMDVIYGGSYITYKVIGGILDFYFFAGPSPLSVMDQYTELIGRPAPMPYWSFGFHQCRYGYKNVSDLEGVVAGYAKAKIPLEVMWTDIDHMDGYKDFTLDPINFPADKMKAFVEQLHQNGQKYVVILDPGISVNNTYDTFLRGMKDGIFLKRDGTYYLGRVWPGPVYFPDFLNPAAAEFWAGEIDIFRKTLPVDGLWIDMNEISNFITSPPLNSLDDPPYRINNDGVRRPINNLTVPASALHYGNLSEYDVHNLYGFLEARATHDGLMKSTGKRPFVLSRSTFVGSGKYTAHWTGDNAAKWEDLGYSISSILNSGLFGVPMVGADICGFGGDTTEELCGRWIQLGAFYPFARDHSEKNSNRRELYVWDSVARSARKALGLRYRLLPYFYTLMYEAHVKGAPIARPLFFSFPEDVKTYDISKQFLIGKGVMVSPVLNQGSVSVDAYFPKGKWFNLFNHSQMVSSDFGKYVTLDAPEDAINVHVRGGNILVMQEEAMTVQLARQSGFKLLVVLDEDNNAAGEVYLDDGEVVEMAGKESQWSLVRFGSVIEDKDVKVRSEVVNATYALNQKLLLEKVVFLGLELKETPKMATISLNGMEVCCNSKVSARYQTNGRFGVAEIEGLSQLIGEEFELKFKLTN</sequence>
<evidence type="ECO:0000256" key="7">
    <source>
        <dbReference type="ARBA" id="ARBA00023295"/>
    </source>
</evidence>
<evidence type="ECO:0000256" key="8">
    <source>
        <dbReference type="ARBA" id="ARBA00041343"/>
    </source>
</evidence>
<evidence type="ECO:0000313" key="14">
    <source>
        <dbReference type="RefSeq" id="XP_010941563.1"/>
    </source>
</evidence>
<keyword evidence="7 9" id="KW-0326">Glycosidase</keyword>
<dbReference type="CDD" id="cd14752">
    <property type="entry name" value="GH31_N"/>
    <property type="match status" value="1"/>
</dbReference>
<dbReference type="PANTHER" id="PTHR22762">
    <property type="entry name" value="ALPHA-GLUCOSIDASE"/>
    <property type="match status" value="1"/>
</dbReference>
<evidence type="ECO:0000256" key="6">
    <source>
        <dbReference type="ARBA" id="ARBA00023180"/>
    </source>
</evidence>
<dbReference type="PROSITE" id="PS50206">
    <property type="entry name" value="RHODANESE_3"/>
    <property type="match status" value="1"/>
</dbReference>
<dbReference type="PROSITE" id="PS00707">
    <property type="entry name" value="GLYCOSYL_HYDROL_F31_2"/>
    <property type="match status" value="1"/>
</dbReference>
<dbReference type="InterPro" id="IPR001763">
    <property type="entry name" value="Rhodanese-like_dom"/>
</dbReference>
<dbReference type="InterPro" id="IPR030459">
    <property type="entry name" value="Glyco_hydro_31_CS"/>
</dbReference>
<evidence type="ECO:0000256" key="4">
    <source>
        <dbReference type="ARBA" id="ARBA00022729"/>
    </source>
</evidence>
<feature type="domain" description="Rhodanese" evidence="12">
    <location>
        <begin position="320"/>
        <end position="345"/>
    </location>
</feature>
<evidence type="ECO:0000256" key="2">
    <source>
        <dbReference type="ARBA" id="ARBA00007806"/>
    </source>
</evidence>
<gene>
    <name evidence="14" type="primary">LOC105059813</name>
</gene>
<feature type="compositionally biased region" description="Polar residues" evidence="10">
    <location>
        <begin position="123"/>
        <end position="132"/>
    </location>
</feature>
<evidence type="ECO:0000256" key="11">
    <source>
        <dbReference type="SAM" id="SignalP"/>
    </source>
</evidence>
<dbReference type="GO" id="GO:0090599">
    <property type="term" value="F:alpha-glucosidase activity"/>
    <property type="evidence" value="ECO:0007669"/>
    <property type="project" value="UniProtKB-ARBA"/>
</dbReference>
<dbReference type="InterPro" id="IPR048395">
    <property type="entry name" value="Glyco_hydro_31_C"/>
</dbReference>
<dbReference type="InterPro" id="IPR030458">
    <property type="entry name" value="Glyco_hydro_31_AS"/>
</dbReference>
<dbReference type="FunFam" id="2.60.40.1180:FF:000044">
    <property type="entry name" value="Alpha-glucosidase 1"/>
    <property type="match status" value="1"/>
</dbReference>
<evidence type="ECO:0000256" key="1">
    <source>
        <dbReference type="ARBA" id="ARBA00001657"/>
    </source>
</evidence>
<dbReference type="Gene3D" id="2.60.40.1180">
    <property type="entry name" value="Golgi alpha-mannosidase II"/>
    <property type="match status" value="2"/>
</dbReference>
<dbReference type="SUPFAM" id="SSF51445">
    <property type="entry name" value="(Trans)glycosidases"/>
    <property type="match status" value="1"/>
</dbReference>
<proteinExistence type="inferred from homology"/>
<dbReference type="Proteomes" id="UP000504607">
    <property type="component" value="Unplaced"/>
</dbReference>
<protein>
    <recommendedName>
        <fullName evidence="3">alpha-glucosidase</fullName>
        <ecNumber evidence="3">3.2.1.20</ecNumber>
    </recommendedName>
    <alternativeName>
        <fullName evidence="8">Maltase</fullName>
    </alternativeName>
</protein>
<evidence type="ECO:0000256" key="5">
    <source>
        <dbReference type="ARBA" id="ARBA00022801"/>
    </source>
</evidence>
<dbReference type="InterPro" id="IPR017853">
    <property type="entry name" value="GH"/>
</dbReference>
<dbReference type="KEGG" id="egu:105059813"/>
<evidence type="ECO:0000313" key="13">
    <source>
        <dbReference type="Proteomes" id="UP000504607"/>
    </source>
</evidence>
<feature type="chain" id="PRO_5026838119" description="alpha-glucosidase" evidence="11">
    <location>
        <begin position="29"/>
        <end position="899"/>
    </location>
</feature>
<dbReference type="SUPFAM" id="SSF51011">
    <property type="entry name" value="Glycosyl hydrolase domain"/>
    <property type="match status" value="1"/>
</dbReference>